<dbReference type="VEuPathDB" id="FungiDB:ATEG_00763"/>
<dbReference type="HOGENOM" id="CLU_042293_0_0_1"/>
<evidence type="ECO:0000313" key="1">
    <source>
        <dbReference type="EMBL" id="EAU39409.1"/>
    </source>
</evidence>
<dbReference type="Gene3D" id="1.25.40.10">
    <property type="entry name" value="Tetratricopeptide repeat domain"/>
    <property type="match status" value="1"/>
</dbReference>
<dbReference type="RefSeq" id="XP_001210849.1">
    <property type="nucleotide sequence ID" value="XM_001210849.1"/>
</dbReference>
<proteinExistence type="predicted"/>
<reference evidence="2" key="1">
    <citation type="submission" date="2005-09" db="EMBL/GenBank/DDBJ databases">
        <title>Annotation of the Aspergillus terreus NIH2624 genome.</title>
        <authorList>
            <person name="Birren B.W."/>
            <person name="Lander E.S."/>
            <person name="Galagan J.E."/>
            <person name="Nusbaum C."/>
            <person name="Devon K."/>
            <person name="Henn M."/>
            <person name="Ma L.-J."/>
            <person name="Jaffe D.B."/>
            <person name="Butler J."/>
            <person name="Alvarez P."/>
            <person name="Gnerre S."/>
            <person name="Grabherr M."/>
            <person name="Kleber M."/>
            <person name="Mauceli E.W."/>
            <person name="Brockman W."/>
            <person name="Rounsley S."/>
            <person name="Young S.K."/>
            <person name="LaButti K."/>
            <person name="Pushparaj V."/>
            <person name="DeCaprio D."/>
            <person name="Crawford M."/>
            <person name="Koehrsen M."/>
            <person name="Engels R."/>
            <person name="Montgomery P."/>
            <person name="Pearson M."/>
            <person name="Howarth C."/>
            <person name="Larson L."/>
            <person name="Luoma S."/>
            <person name="White J."/>
            <person name="Alvarado L."/>
            <person name="Kodira C.D."/>
            <person name="Zeng Q."/>
            <person name="Oleary S."/>
            <person name="Yandava C."/>
            <person name="Denning D.W."/>
            <person name="Nierman W.C."/>
            <person name="Milne T."/>
            <person name="Madden K."/>
        </authorList>
    </citation>
    <scope>NUCLEOTIDE SEQUENCE [LARGE SCALE GENOMIC DNA]</scope>
    <source>
        <strain evidence="2">NIH 2624 / FGSC A1156</strain>
    </source>
</reference>
<dbReference type="GeneID" id="4355518"/>
<dbReference type="AlphaFoldDB" id="Q0CZX1"/>
<accession>Q0CZX1</accession>
<dbReference type="EMBL" id="CH476594">
    <property type="protein sequence ID" value="EAU39409.1"/>
    <property type="molecule type" value="Genomic_DNA"/>
</dbReference>
<evidence type="ECO:0000313" key="2">
    <source>
        <dbReference type="Proteomes" id="UP000007963"/>
    </source>
</evidence>
<dbReference type="OrthoDB" id="250175at2759"/>
<name>Q0CZX1_ASPTN</name>
<organism evidence="1 2">
    <name type="scientific">Aspergillus terreus (strain NIH 2624 / FGSC A1156)</name>
    <dbReference type="NCBI Taxonomy" id="341663"/>
    <lineage>
        <taxon>Eukaryota</taxon>
        <taxon>Fungi</taxon>
        <taxon>Dikarya</taxon>
        <taxon>Ascomycota</taxon>
        <taxon>Pezizomycotina</taxon>
        <taxon>Eurotiomycetes</taxon>
        <taxon>Eurotiomycetidae</taxon>
        <taxon>Eurotiales</taxon>
        <taxon>Aspergillaceae</taxon>
        <taxon>Aspergillus</taxon>
        <taxon>Aspergillus subgen. Circumdati</taxon>
    </lineage>
</organism>
<dbReference type="Proteomes" id="UP000007963">
    <property type="component" value="Unassembled WGS sequence"/>
</dbReference>
<dbReference type="OMA" id="NFYYLTS"/>
<sequence length="378" mass="41644">MSTTVSKETFLSIARQLLENAHRQAPSAAAVQSISNDVDLVFKISHFISPGNPSLREWALSACTLAGARVPSLITAARSLSTTSSKPAPSQTKLLQQVETFALRDHDPRAMLLHAKALARRGQHPAALALVEQVLSMISPTRRRPLPDEEFMLPGITSPWQTYLSLKAEAGTLDDAERERVLRAAADDYHDPAALAQYARLRLDRAADRDAYEEYMSMAAMAGHADACRRLANFYYLTSARRFPRRGAKTTTGSAPDAEEVEAEDQGVLARWLPRFYAPKPHAEYRALALDWYHLAASHASTAPAAKGDVLSKTALAVAVIVREEGIVARRADRLDQAFRWLQRVGDVPAVASFVRQLKLKWDDEGFLPAVPEEVVDV</sequence>
<dbReference type="InterPro" id="IPR011990">
    <property type="entry name" value="TPR-like_helical_dom_sf"/>
</dbReference>
<dbReference type="eggNOG" id="ENOG502R8TH">
    <property type="taxonomic scope" value="Eukaryota"/>
</dbReference>
<dbReference type="STRING" id="341663.Q0CZX1"/>
<gene>
    <name evidence="1" type="ORF">ATEG_00763</name>
</gene>
<protein>
    <submittedName>
        <fullName evidence="1">Uncharacterized protein</fullName>
    </submittedName>
</protein>